<accession>A0A0D0E8V3</accession>
<protein>
    <submittedName>
        <fullName evidence="2">Unplaced genomic scaffold scaffold_231, whole genome shotgun sequence</fullName>
    </submittedName>
</protein>
<feature type="signal peptide" evidence="1">
    <location>
        <begin position="1"/>
        <end position="26"/>
    </location>
</feature>
<dbReference type="EMBL" id="KN825053">
    <property type="protein sequence ID" value="KIK95255.1"/>
    <property type="molecule type" value="Genomic_DNA"/>
</dbReference>
<evidence type="ECO:0000256" key="1">
    <source>
        <dbReference type="SAM" id="SignalP"/>
    </source>
</evidence>
<feature type="chain" id="PRO_5002208905" evidence="1">
    <location>
        <begin position="27"/>
        <end position="195"/>
    </location>
</feature>
<proteinExistence type="predicted"/>
<dbReference type="HOGENOM" id="CLU_1396757_0_0_1"/>
<keyword evidence="1" id="KW-0732">Signal</keyword>
<reference evidence="2 3" key="1">
    <citation type="submission" date="2014-04" db="EMBL/GenBank/DDBJ databases">
        <authorList>
            <consortium name="DOE Joint Genome Institute"/>
            <person name="Kuo A."/>
            <person name="Kohler A."/>
            <person name="Jargeat P."/>
            <person name="Nagy L.G."/>
            <person name="Floudas D."/>
            <person name="Copeland A."/>
            <person name="Barry K.W."/>
            <person name="Cichocki N."/>
            <person name="Veneault-Fourrey C."/>
            <person name="LaButti K."/>
            <person name="Lindquist E.A."/>
            <person name="Lipzen A."/>
            <person name="Lundell T."/>
            <person name="Morin E."/>
            <person name="Murat C."/>
            <person name="Sun H."/>
            <person name="Tunlid A."/>
            <person name="Henrissat B."/>
            <person name="Grigoriev I.V."/>
            <person name="Hibbett D.S."/>
            <person name="Martin F."/>
            <person name="Nordberg H.P."/>
            <person name="Cantor M.N."/>
            <person name="Hua S.X."/>
        </authorList>
    </citation>
    <scope>NUCLEOTIDE SEQUENCE [LARGE SCALE GENOMIC DNA]</scope>
    <source>
        <strain evidence="2 3">Ve08.2h10</strain>
    </source>
</reference>
<evidence type="ECO:0000313" key="3">
    <source>
        <dbReference type="Proteomes" id="UP000054538"/>
    </source>
</evidence>
<organism evidence="2 3">
    <name type="scientific">Paxillus rubicundulus Ve08.2h10</name>
    <dbReference type="NCBI Taxonomy" id="930991"/>
    <lineage>
        <taxon>Eukaryota</taxon>
        <taxon>Fungi</taxon>
        <taxon>Dikarya</taxon>
        <taxon>Basidiomycota</taxon>
        <taxon>Agaricomycotina</taxon>
        <taxon>Agaricomycetes</taxon>
        <taxon>Agaricomycetidae</taxon>
        <taxon>Boletales</taxon>
        <taxon>Paxilineae</taxon>
        <taxon>Paxillaceae</taxon>
        <taxon>Paxillus</taxon>
    </lineage>
</organism>
<dbReference type="InParanoid" id="A0A0D0E8V3"/>
<keyword evidence="3" id="KW-1185">Reference proteome</keyword>
<name>A0A0D0E8V3_9AGAM</name>
<sequence>MHHQRWIKHILLISSTPRILVPPLLAKADVVDNNPFSSPLKININGRHHCIVYTLPDQLTHCTTPQAMHKRQVSVTRALEPRDDRTEGITTIFIGIARPMGGLQSAGQQHRYSNVTLPPLRCCIQRHREGELYTVGGVIEGLIAELIQADANIRVRRRVKQVWRTSLSAVHDFRVTHLRSSRLLSSDVNRRVADW</sequence>
<dbReference type="AlphaFoldDB" id="A0A0D0E8V3"/>
<evidence type="ECO:0000313" key="2">
    <source>
        <dbReference type="EMBL" id="KIK95255.1"/>
    </source>
</evidence>
<reference evidence="3" key="2">
    <citation type="submission" date="2015-01" db="EMBL/GenBank/DDBJ databases">
        <title>Evolutionary Origins and Diversification of the Mycorrhizal Mutualists.</title>
        <authorList>
            <consortium name="DOE Joint Genome Institute"/>
            <consortium name="Mycorrhizal Genomics Consortium"/>
            <person name="Kohler A."/>
            <person name="Kuo A."/>
            <person name="Nagy L.G."/>
            <person name="Floudas D."/>
            <person name="Copeland A."/>
            <person name="Barry K.W."/>
            <person name="Cichocki N."/>
            <person name="Veneault-Fourrey C."/>
            <person name="LaButti K."/>
            <person name="Lindquist E.A."/>
            <person name="Lipzen A."/>
            <person name="Lundell T."/>
            <person name="Morin E."/>
            <person name="Murat C."/>
            <person name="Riley R."/>
            <person name="Ohm R."/>
            <person name="Sun H."/>
            <person name="Tunlid A."/>
            <person name="Henrissat B."/>
            <person name="Grigoriev I.V."/>
            <person name="Hibbett D.S."/>
            <person name="Martin F."/>
        </authorList>
    </citation>
    <scope>NUCLEOTIDE SEQUENCE [LARGE SCALE GENOMIC DNA]</scope>
    <source>
        <strain evidence="3">Ve08.2h10</strain>
    </source>
</reference>
<gene>
    <name evidence="2" type="ORF">PAXRUDRAFT_397339</name>
</gene>
<dbReference type="Proteomes" id="UP000054538">
    <property type="component" value="Unassembled WGS sequence"/>
</dbReference>